<evidence type="ECO:0000256" key="1">
    <source>
        <dbReference type="SAM" id="Phobius"/>
    </source>
</evidence>
<feature type="transmembrane region" description="Helical" evidence="1">
    <location>
        <begin position="48"/>
        <end position="65"/>
    </location>
</feature>
<dbReference type="Proteomes" id="UP000448908">
    <property type="component" value="Unassembled WGS sequence"/>
</dbReference>
<organism evidence="2 3">
    <name type="scientific">Parabacteroides merdae</name>
    <dbReference type="NCBI Taxonomy" id="46503"/>
    <lineage>
        <taxon>Bacteria</taxon>
        <taxon>Pseudomonadati</taxon>
        <taxon>Bacteroidota</taxon>
        <taxon>Bacteroidia</taxon>
        <taxon>Bacteroidales</taxon>
        <taxon>Tannerellaceae</taxon>
        <taxon>Parabacteroides</taxon>
    </lineage>
</organism>
<protein>
    <submittedName>
        <fullName evidence="2">Uncharacterized protein</fullName>
    </submittedName>
</protein>
<keyword evidence="1" id="KW-0812">Transmembrane</keyword>
<dbReference type="EMBL" id="WNDA01000002">
    <property type="protein sequence ID" value="MTU67800.1"/>
    <property type="molecule type" value="Genomic_DNA"/>
</dbReference>
<gene>
    <name evidence="2" type="ORF">GMD92_01570</name>
</gene>
<evidence type="ECO:0000313" key="2">
    <source>
        <dbReference type="EMBL" id="MTU67800.1"/>
    </source>
</evidence>
<name>A0AA43VZV2_9BACT</name>
<reference evidence="2 3" key="1">
    <citation type="journal article" date="2019" name="Nat. Med.">
        <title>A library of human gut bacterial isolates paired with longitudinal multiomics data enables mechanistic microbiome research.</title>
        <authorList>
            <person name="Poyet M."/>
            <person name="Groussin M."/>
            <person name="Gibbons S.M."/>
            <person name="Avila-Pacheco J."/>
            <person name="Jiang X."/>
            <person name="Kearney S.M."/>
            <person name="Perrotta A.R."/>
            <person name="Berdy B."/>
            <person name="Zhao S."/>
            <person name="Lieberman T.D."/>
            <person name="Swanson P.K."/>
            <person name="Smith M."/>
            <person name="Roesemann S."/>
            <person name="Alexander J.E."/>
            <person name="Rich S.A."/>
            <person name="Livny J."/>
            <person name="Vlamakis H."/>
            <person name="Clish C."/>
            <person name="Bullock K."/>
            <person name="Deik A."/>
            <person name="Scott J."/>
            <person name="Pierce K.A."/>
            <person name="Xavier R.J."/>
            <person name="Alm E.J."/>
        </authorList>
    </citation>
    <scope>NUCLEOTIDE SEQUENCE [LARGE SCALE GENOMIC DNA]</scope>
    <source>
        <strain evidence="2 3">BIOML-A16</strain>
    </source>
</reference>
<accession>A0AA43VZV2</accession>
<proteinExistence type="predicted"/>
<evidence type="ECO:0000313" key="3">
    <source>
        <dbReference type="Proteomes" id="UP000448908"/>
    </source>
</evidence>
<keyword evidence="1" id="KW-1133">Transmembrane helix</keyword>
<comment type="caution">
    <text evidence="2">The sequence shown here is derived from an EMBL/GenBank/DDBJ whole genome shotgun (WGS) entry which is preliminary data.</text>
</comment>
<sequence length="66" mass="7661">MLLSPSYKTIELLPIVESLFDLGQKGFRQWAKRLSTLVDNKKEYKMSFNIYNICILCTPIIALFCT</sequence>
<keyword evidence="1" id="KW-0472">Membrane</keyword>
<dbReference type="AlphaFoldDB" id="A0AA43VZV2"/>